<protein>
    <submittedName>
        <fullName evidence="1">Uncharacterized protein</fullName>
    </submittedName>
</protein>
<accession>A0A1B1C8I1</accession>
<dbReference type="InterPro" id="IPR014729">
    <property type="entry name" value="Rossmann-like_a/b/a_fold"/>
</dbReference>
<dbReference type="NCBIfam" id="NF041925">
    <property type="entry name" value="QatC"/>
    <property type="match status" value="1"/>
</dbReference>
<dbReference type="EMBL" id="CP016286">
    <property type="protein sequence ID" value="ANP86041.1"/>
    <property type="molecule type" value="Genomic_DNA"/>
</dbReference>
<dbReference type="AlphaFoldDB" id="A0A1B1C8I1"/>
<proteinExistence type="predicted"/>
<dbReference type="SUPFAM" id="SSF52402">
    <property type="entry name" value="Adenine nucleotide alpha hydrolases-like"/>
    <property type="match status" value="1"/>
</dbReference>
<sequence>MGELRMKVCQLKFHVGNFDDPMLGKTKVLDVRLYGTTNTPGTAHIGNRLPGEIERLSAPTSTVAYDFLSIALAVTAADSFFQRARYGEDGWARNFELEIPLVKPAAWNAVRIQLEQMLRFLSGDLWSLSFTGGGAKNPSALKTRKRRVANLAGVDAVCLFSGGLDSWLGVNKLLAQGRVPVLVSHAYTGDRQYQNRLFRTFKGRAERFSANASPLRHEGGGMDTSMRTRSFNFLAYAAVAADAVFQLRPQNGKVPLIIPENGFIALNAPLTPRRIGSLSTRTTHPHYLVTMQSIFDGVGINAVIDNPYRHDTKGEMIKASAPDAAQAANAMKTVSCGKWKRKGIQCGHCVPCIIRRSAFFAAGVTDVTHYGQTLVETMNDDRLHKRDDLMSMIQATRAVKTDRLRTLAMESGPLPLHAPERQGWFDVHERGLYEVANYLRATGVMT</sequence>
<reference evidence="1 2" key="1">
    <citation type="submission" date="2016-06" db="EMBL/GenBank/DDBJ databases">
        <title>Microsymbionts genomes from the relict species Vavilovia formosa.</title>
        <authorList>
            <person name="Chirak E."/>
            <person name="Kimeklis A."/>
            <person name="Andronov E."/>
        </authorList>
    </citation>
    <scope>NUCLEOTIDE SEQUENCE [LARGE SCALE GENOMIC DNA]</scope>
    <source>
        <strain evidence="1 2">Vaf10</strain>
    </source>
</reference>
<organism evidence="1 2">
    <name type="scientific">Rhizobium leguminosarum</name>
    <dbReference type="NCBI Taxonomy" id="384"/>
    <lineage>
        <taxon>Bacteria</taxon>
        <taxon>Pseudomonadati</taxon>
        <taxon>Pseudomonadota</taxon>
        <taxon>Alphaproteobacteria</taxon>
        <taxon>Hyphomicrobiales</taxon>
        <taxon>Rhizobiaceae</taxon>
        <taxon>Rhizobium/Agrobacterium group</taxon>
        <taxon>Rhizobium</taxon>
    </lineage>
</organism>
<evidence type="ECO:0000313" key="1">
    <source>
        <dbReference type="EMBL" id="ANP86041.1"/>
    </source>
</evidence>
<dbReference type="Proteomes" id="UP000092691">
    <property type="component" value="Chromosome"/>
</dbReference>
<dbReference type="InterPro" id="IPR049676">
    <property type="entry name" value="QatC"/>
</dbReference>
<evidence type="ECO:0000313" key="2">
    <source>
        <dbReference type="Proteomes" id="UP000092691"/>
    </source>
</evidence>
<dbReference type="Gene3D" id="3.40.50.620">
    <property type="entry name" value="HUPs"/>
    <property type="match status" value="1"/>
</dbReference>
<name>A0A1B1C8I1_RHILE</name>
<gene>
    <name evidence="1" type="ORF">BA011_10085</name>
</gene>